<dbReference type="Gene3D" id="3.30.40.10">
    <property type="entry name" value="Zinc/RING finger domain, C3HC4 (zinc finger)"/>
    <property type="match status" value="1"/>
</dbReference>
<dbReference type="RefSeq" id="XP_007699030.1">
    <property type="nucleotide sequence ID" value="XM_007700840.1"/>
</dbReference>
<organism evidence="6 7">
    <name type="scientific">Cochliobolus sativus (strain ND90Pr / ATCC 201652)</name>
    <name type="common">Common root rot and spot blotch fungus</name>
    <name type="synonym">Bipolaris sorokiniana</name>
    <dbReference type="NCBI Taxonomy" id="665912"/>
    <lineage>
        <taxon>Eukaryota</taxon>
        <taxon>Fungi</taxon>
        <taxon>Dikarya</taxon>
        <taxon>Ascomycota</taxon>
        <taxon>Pezizomycotina</taxon>
        <taxon>Dothideomycetes</taxon>
        <taxon>Pleosporomycetidae</taxon>
        <taxon>Pleosporales</taxon>
        <taxon>Pleosporineae</taxon>
        <taxon>Pleosporaceae</taxon>
        <taxon>Bipolaris</taxon>
    </lineage>
</organism>
<dbReference type="EMBL" id="KB445641">
    <property type="protein sequence ID" value="EMD66042.1"/>
    <property type="molecule type" value="Genomic_DNA"/>
</dbReference>
<evidence type="ECO:0000313" key="6">
    <source>
        <dbReference type="EMBL" id="EMD66042.1"/>
    </source>
</evidence>
<dbReference type="Proteomes" id="UP000016934">
    <property type="component" value="Unassembled WGS sequence"/>
</dbReference>
<keyword evidence="7" id="KW-1185">Reference proteome</keyword>
<dbReference type="SUPFAM" id="SSF57850">
    <property type="entry name" value="RING/U-box"/>
    <property type="match status" value="1"/>
</dbReference>
<dbReference type="GeneID" id="19134076"/>
<name>M2TAY6_COCSN</name>
<dbReference type="GO" id="GO:0005737">
    <property type="term" value="C:cytoplasm"/>
    <property type="evidence" value="ECO:0007669"/>
    <property type="project" value="TreeGrafter"/>
</dbReference>
<keyword evidence="1" id="KW-0479">Metal-binding</keyword>
<proteinExistence type="predicted"/>
<dbReference type="Pfam" id="PF13639">
    <property type="entry name" value="zf-RING_2"/>
    <property type="match status" value="1"/>
</dbReference>
<dbReference type="OrthoDB" id="4241701at2759"/>
<dbReference type="STRING" id="665912.M2TAY6"/>
<sequence length="242" mass="27110">MFFHQHHRHSAQILPLETMPENEHESAFDEALRQAMQIGVELKNEIERLENHSPQLILFEGTLLFYLEALLLLSSLPNESKRSSGDFVDILRQCGSKRRNARLVAQQTPDSWAGGFPQLTLALQGYSHTIICFVFIKVGSSINVQQQVVRILSTMGTYYSTIHLLSLYNGTSNLDQVHPASENAIQALPKNVESVEDICGICLASMEIAKMPCNHQYHSECLSGWLGTANSCPNCRKKLPES</sequence>
<evidence type="ECO:0000313" key="7">
    <source>
        <dbReference type="Proteomes" id="UP000016934"/>
    </source>
</evidence>
<dbReference type="PANTHER" id="PTHR15710">
    <property type="entry name" value="E3 UBIQUITIN-PROTEIN LIGASE PRAJA"/>
    <property type="match status" value="1"/>
</dbReference>
<dbReference type="GO" id="GO:0016567">
    <property type="term" value="P:protein ubiquitination"/>
    <property type="evidence" value="ECO:0007669"/>
    <property type="project" value="TreeGrafter"/>
</dbReference>
<dbReference type="InterPro" id="IPR013083">
    <property type="entry name" value="Znf_RING/FYVE/PHD"/>
</dbReference>
<dbReference type="SMART" id="SM01197">
    <property type="entry name" value="FANCL_C"/>
    <property type="match status" value="1"/>
</dbReference>
<dbReference type="PANTHER" id="PTHR15710:SF132">
    <property type="entry name" value="E3 UBIQUITIN-PROTEIN LIGASE MPSR1"/>
    <property type="match status" value="1"/>
</dbReference>
<dbReference type="InterPro" id="IPR001841">
    <property type="entry name" value="Znf_RING"/>
</dbReference>
<gene>
    <name evidence="6" type="ORF">COCSADRAFT_198855</name>
</gene>
<dbReference type="KEGG" id="bsc:COCSADRAFT_198855"/>
<evidence type="ECO:0000256" key="3">
    <source>
        <dbReference type="ARBA" id="ARBA00022833"/>
    </source>
</evidence>
<reference evidence="6 7" key="1">
    <citation type="journal article" date="2012" name="PLoS Pathog.">
        <title>Diverse lifestyles and strategies of plant pathogenesis encoded in the genomes of eighteen Dothideomycetes fungi.</title>
        <authorList>
            <person name="Ohm R.A."/>
            <person name="Feau N."/>
            <person name="Henrissat B."/>
            <person name="Schoch C.L."/>
            <person name="Horwitz B.A."/>
            <person name="Barry K.W."/>
            <person name="Condon B.J."/>
            <person name="Copeland A.C."/>
            <person name="Dhillon B."/>
            <person name="Glaser F."/>
            <person name="Hesse C.N."/>
            <person name="Kosti I."/>
            <person name="LaButti K."/>
            <person name="Lindquist E.A."/>
            <person name="Lucas S."/>
            <person name="Salamov A.A."/>
            <person name="Bradshaw R.E."/>
            <person name="Ciuffetti L."/>
            <person name="Hamelin R.C."/>
            <person name="Kema G.H.J."/>
            <person name="Lawrence C."/>
            <person name="Scott J.A."/>
            <person name="Spatafora J.W."/>
            <person name="Turgeon B.G."/>
            <person name="de Wit P.J.G.M."/>
            <person name="Zhong S."/>
            <person name="Goodwin S.B."/>
            <person name="Grigoriev I.V."/>
        </authorList>
    </citation>
    <scope>NUCLEOTIDE SEQUENCE [LARGE SCALE GENOMIC DNA]</scope>
    <source>
        <strain evidence="7">ND90Pr / ATCC 201652</strain>
    </source>
</reference>
<evidence type="ECO:0000256" key="1">
    <source>
        <dbReference type="ARBA" id="ARBA00022723"/>
    </source>
</evidence>
<evidence type="ECO:0000259" key="5">
    <source>
        <dbReference type="PROSITE" id="PS50089"/>
    </source>
</evidence>
<dbReference type="eggNOG" id="KOG0800">
    <property type="taxonomic scope" value="Eukaryota"/>
</dbReference>
<keyword evidence="2 4" id="KW-0863">Zinc-finger</keyword>
<dbReference type="GO" id="GO:0061630">
    <property type="term" value="F:ubiquitin protein ligase activity"/>
    <property type="evidence" value="ECO:0007669"/>
    <property type="project" value="TreeGrafter"/>
</dbReference>
<evidence type="ECO:0000256" key="4">
    <source>
        <dbReference type="PROSITE-ProRule" id="PRU00175"/>
    </source>
</evidence>
<keyword evidence="3" id="KW-0862">Zinc</keyword>
<dbReference type="AlphaFoldDB" id="M2TAY6"/>
<dbReference type="HOGENOM" id="CLU_1147108_0_0_1"/>
<dbReference type="GO" id="GO:0008270">
    <property type="term" value="F:zinc ion binding"/>
    <property type="evidence" value="ECO:0007669"/>
    <property type="project" value="UniProtKB-KW"/>
</dbReference>
<dbReference type="SMART" id="SM00184">
    <property type="entry name" value="RING"/>
    <property type="match status" value="1"/>
</dbReference>
<protein>
    <recommendedName>
        <fullName evidence="5">RING-type domain-containing protein</fullName>
    </recommendedName>
</protein>
<feature type="domain" description="RING-type" evidence="5">
    <location>
        <begin position="199"/>
        <end position="236"/>
    </location>
</feature>
<dbReference type="PROSITE" id="PS50089">
    <property type="entry name" value="ZF_RING_2"/>
    <property type="match status" value="1"/>
</dbReference>
<accession>M2TAY6</accession>
<evidence type="ECO:0000256" key="2">
    <source>
        <dbReference type="ARBA" id="ARBA00022771"/>
    </source>
</evidence>
<reference evidence="7" key="2">
    <citation type="journal article" date="2013" name="PLoS Genet.">
        <title>Comparative genome structure, secondary metabolite, and effector coding capacity across Cochliobolus pathogens.</title>
        <authorList>
            <person name="Condon B.J."/>
            <person name="Leng Y."/>
            <person name="Wu D."/>
            <person name="Bushley K.E."/>
            <person name="Ohm R.A."/>
            <person name="Otillar R."/>
            <person name="Martin J."/>
            <person name="Schackwitz W."/>
            <person name="Grimwood J."/>
            <person name="MohdZainudin N."/>
            <person name="Xue C."/>
            <person name="Wang R."/>
            <person name="Manning V.A."/>
            <person name="Dhillon B."/>
            <person name="Tu Z.J."/>
            <person name="Steffenson B.J."/>
            <person name="Salamov A."/>
            <person name="Sun H."/>
            <person name="Lowry S."/>
            <person name="LaButti K."/>
            <person name="Han J."/>
            <person name="Copeland A."/>
            <person name="Lindquist E."/>
            <person name="Barry K."/>
            <person name="Schmutz J."/>
            <person name="Baker S.E."/>
            <person name="Ciuffetti L.M."/>
            <person name="Grigoriev I.V."/>
            <person name="Zhong S."/>
            <person name="Turgeon B.G."/>
        </authorList>
    </citation>
    <scope>NUCLEOTIDE SEQUENCE [LARGE SCALE GENOMIC DNA]</scope>
    <source>
        <strain evidence="7">ND90Pr / ATCC 201652</strain>
    </source>
</reference>